<feature type="coiled-coil region" evidence="2">
    <location>
        <begin position="180"/>
        <end position="221"/>
    </location>
</feature>
<dbReference type="EMBL" id="LTAY01000090">
    <property type="protein sequence ID" value="OPX46469.1"/>
    <property type="molecule type" value="Genomic_DNA"/>
</dbReference>
<dbReference type="GO" id="GO:0003677">
    <property type="term" value="F:DNA binding"/>
    <property type="evidence" value="ECO:0007669"/>
    <property type="project" value="InterPro"/>
</dbReference>
<organism evidence="3 4">
    <name type="scientific">Clostridium thermobutyricum DSM 4928</name>
    <dbReference type="NCBI Taxonomy" id="1121339"/>
    <lineage>
        <taxon>Bacteria</taxon>
        <taxon>Bacillati</taxon>
        <taxon>Bacillota</taxon>
        <taxon>Clostridia</taxon>
        <taxon>Eubacteriales</taxon>
        <taxon>Clostridiaceae</taxon>
        <taxon>Clostridium</taxon>
    </lineage>
</organism>
<dbReference type="AlphaFoldDB" id="A0A1V4SRE7"/>
<keyword evidence="2" id="KW-0175">Coiled coil</keyword>
<evidence type="ECO:0000256" key="2">
    <source>
        <dbReference type="SAM" id="Coils"/>
    </source>
</evidence>
<evidence type="ECO:0000313" key="4">
    <source>
        <dbReference type="Proteomes" id="UP000191448"/>
    </source>
</evidence>
<dbReference type="GO" id="GO:0006310">
    <property type="term" value="P:DNA recombination"/>
    <property type="evidence" value="ECO:0007669"/>
    <property type="project" value="InterPro"/>
</dbReference>
<gene>
    <name evidence="3" type="ORF">CLTHE_28690</name>
</gene>
<comment type="caution">
    <text evidence="3">The sequence shown here is derived from an EMBL/GenBank/DDBJ whole genome shotgun (WGS) entry which is preliminary data.</text>
</comment>
<name>A0A1V4SRE7_9CLOT</name>
<dbReference type="CDD" id="cd17242">
    <property type="entry name" value="MobM_relaxase"/>
    <property type="match status" value="1"/>
</dbReference>
<dbReference type="Pfam" id="PF01076">
    <property type="entry name" value="Mob_Pre"/>
    <property type="match status" value="1"/>
</dbReference>
<dbReference type="RefSeq" id="WP_080024048.1">
    <property type="nucleotide sequence ID" value="NZ_LTAY01000090.1"/>
</dbReference>
<comment type="similarity">
    <text evidence="1">Belongs to the plasmid mobilization pre family.</text>
</comment>
<reference evidence="3 4" key="1">
    <citation type="submission" date="2016-02" db="EMBL/GenBank/DDBJ databases">
        <title>Genome sequence of Clostridium thermobutyricum DSM 4928.</title>
        <authorList>
            <person name="Poehlein A."/>
            <person name="Daniel R."/>
        </authorList>
    </citation>
    <scope>NUCLEOTIDE SEQUENCE [LARGE SCALE GENOMIC DNA]</scope>
    <source>
        <strain evidence="3 4">DSM 4928</strain>
    </source>
</reference>
<sequence length="478" mass="56722">MEFAWNTKKNKITDVKGLQMEQDREGKITNKEIDLTKTHLNYDLADKEMGSSSNLYHRVKKRVEAVRSVSRIQKNSVVDYSNIITVSKEQAKIWGMDKTKDYLKNVYDYFCHEFGKENVVSAKVHLDETSPHMHLHIVPVNLENGKLQSSVVMTPIRINKVHTEAPKYLREKGFEVERGCGKTEENLEIKKYKLKKLEENIKKLEEDLKLKDEKIKTLTRVEKEIDDISKIEFKKNFIGGKISMSEKDFENLKSNFIKIKKENLELKSINIKNKSEIERLNLDNKYLKKDFKELENKIEKNNFYQRQLDYNYNLIFKSLEGNKEVGNYVYNKALNLIYKENKSIEKQLIEKNKIEERLLNKIDNLKIKINLDDLKDKNIFEKKIYSVKEFDEKFLEECISSNENFKTNVLLERQEKVLVIDTKMNFENKSFKNQILNNKKIIQCLKKEFKPEFDIQDRLLNKNNTIKNTHKNSVDFDM</sequence>
<dbReference type="OrthoDB" id="9800759at2"/>
<dbReference type="InterPro" id="IPR001668">
    <property type="entry name" value="Mob_Pre"/>
</dbReference>
<evidence type="ECO:0000313" key="3">
    <source>
        <dbReference type="EMBL" id="OPX46469.1"/>
    </source>
</evidence>
<dbReference type="NCBIfam" id="NF041497">
    <property type="entry name" value="MobV"/>
    <property type="match status" value="1"/>
</dbReference>
<proteinExistence type="inferred from homology"/>
<protein>
    <submittedName>
        <fullName evidence="3">Plasmid recombination enzyme</fullName>
    </submittedName>
</protein>
<evidence type="ECO:0000256" key="1">
    <source>
        <dbReference type="ARBA" id="ARBA00010657"/>
    </source>
</evidence>
<accession>A0A1V4SRE7</accession>
<dbReference type="Proteomes" id="UP000191448">
    <property type="component" value="Unassembled WGS sequence"/>
</dbReference>
<dbReference type="Gene3D" id="3.30.930.30">
    <property type="match status" value="1"/>
</dbReference>